<dbReference type="SUPFAM" id="SSF101447">
    <property type="entry name" value="Formin homology 2 domain (FH2 domain)"/>
    <property type="match status" value="1"/>
</dbReference>
<name>B2ATG6_PODAN</name>
<dbReference type="EMBL" id="CU633899">
    <property type="protein sequence ID" value="CAP67689.1"/>
    <property type="molecule type" value="Genomic_DNA"/>
</dbReference>
<feature type="region of interest" description="Disordered" evidence="1">
    <location>
        <begin position="64"/>
        <end position="110"/>
    </location>
</feature>
<feature type="compositionally biased region" description="Pro residues" evidence="1">
    <location>
        <begin position="26"/>
        <end position="37"/>
    </location>
</feature>
<feature type="region of interest" description="Disordered" evidence="1">
    <location>
        <begin position="183"/>
        <end position="219"/>
    </location>
</feature>
<sequence length="335" mass="35248">MIPSPSGSPGRGDRPVSDILDSPITRSPPPPPPPPPPPRKEFKAYGQDYQYAETWSNPLPEFIVHNPGTKNDDPGALEAGTAGVTGGIGATTRAGPRPESLDGTQDTSASMDYQGNISHHRPDTVGSKGSVMREAVWVPPYEKPWYRKLTHLQWLIATVTVLGILAVVLAILGAMGVLTGTAGTQSTSGAANSTSSGASTSSSTTSSSSPARPSPTSQNLDNFCKDSDSFLKDVGIYSIQVDGTTNWEQGFDSATTAELCCNACFKASNCAGWLHTGIDFTPCTLFSLKEGIFDEAKDKDKCPRGQANVITFKEDNAKKGASAARGPCSNGFKFG</sequence>
<gene>
    <name evidence="3" type="ORF">PODANS_1_15790</name>
</gene>
<dbReference type="Proteomes" id="UP000001197">
    <property type="component" value="Chromosome 1"/>
</dbReference>
<keyword evidence="5" id="KW-1185">Reference proteome</keyword>
<keyword evidence="2" id="KW-0472">Membrane</keyword>
<reference evidence="3 5" key="1">
    <citation type="journal article" date="2008" name="Genome Biol.">
        <title>The genome sequence of the model ascomycete fungus Podospora anserina.</title>
        <authorList>
            <person name="Espagne E."/>
            <person name="Lespinet O."/>
            <person name="Malagnac F."/>
            <person name="Da Silva C."/>
            <person name="Jaillon O."/>
            <person name="Porcel B.M."/>
            <person name="Couloux A."/>
            <person name="Aury J.-M."/>
            <person name="Segurens B."/>
            <person name="Poulain J."/>
            <person name="Anthouard V."/>
            <person name="Grossetete S."/>
            <person name="Khalili H."/>
            <person name="Coppin E."/>
            <person name="Dequard-Chablat M."/>
            <person name="Picard M."/>
            <person name="Contamine V."/>
            <person name="Arnaise S."/>
            <person name="Bourdais A."/>
            <person name="Berteaux-Lecellier V."/>
            <person name="Gautheret D."/>
            <person name="de Vries R.P."/>
            <person name="Battaglia E."/>
            <person name="Coutinho P.M."/>
            <person name="Danchin E.G.J."/>
            <person name="Henrissat B."/>
            <person name="El Khoury R."/>
            <person name="Sainsard-Chanet A."/>
            <person name="Boivin A."/>
            <person name="Pinan-Lucarre B."/>
            <person name="Sellem C.H."/>
            <person name="Debuchy R."/>
            <person name="Wincker P."/>
            <person name="Weissenbach J."/>
            <person name="Silar P."/>
        </authorList>
    </citation>
    <scope>NUCLEOTIDE SEQUENCE [LARGE SCALE GENOMIC DNA]</scope>
    <source>
        <strain evidence="5">S / ATCC MYA-4624 / DSM 980 / FGSC 10383</strain>
        <strain evidence="3">S mat+</strain>
    </source>
</reference>
<evidence type="ECO:0000256" key="1">
    <source>
        <dbReference type="SAM" id="MobiDB-lite"/>
    </source>
</evidence>
<evidence type="ECO:0000313" key="3">
    <source>
        <dbReference type="EMBL" id="CAP67689.1"/>
    </source>
</evidence>
<evidence type="ECO:0000256" key="2">
    <source>
        <dbReference type="SAM" id="Phobius"/>
    </source>
</evidence>
<dbReference type="HOGENOM" id="CLU_866254_0_0_1"/>
<keyword evidence="2" id="KW-0812">Transmembrane</keyword>
<reference evidence="4" key="4">
    <citation type="submission" date="2015-04" db="EMBL/GenBank/DDBJ databases">
        <title>Maintaining two mating types: Structure of the mating type locus and its role in heterokaryosis in Podospora anserina.</title>
        <authorList>
            <person name="Grognet P."/>
            <person name="Bidard F."/>
            <person name="Kuchly C."/>
            <person name="Chan Ho Tong L."/>
            <person name="Coppin E."/>
            <person name="Ait Benkhali J."/>
            <person name="Couloux A."/>
            <person name="Wincker P."/>
            <person name="Debuchy R."/>
            <person name="Silar P."/>
        </authorList>
    </citation>
    <scope>NUCLEOTIDE SEQUENCE</scope>
</reference>
<dbReference type="AlphaFoldDB" id="B2ATG6"/>
<dbReference type="VEuPathDB" id="FungiDB:PODANS_1_15790"/>
<feature type="region of interest" description="Disordered" evidence="1">
    <location>
        <begin position="1"/>
        <end position="48"/>
    </location>
</feature>
<reference evidence="5" key="3">
    <citation type="journal article" date="2014" name="Genetics">
        <title>Maintaining two mating types: Structure of the mating type locus and its role in heterokaryosis in Podospora anserina.</title>
        <authorList>
            <person name="Grognet P."/>
            <person name="Bidard F."/>
            <person name="Kuchly C."/>
            <person name="Tong L.C.H."/>
            <person name="Coppin E."/>
            <person name="Benkhali J.A."/>
            <person name="Couloux A."/>
            <person name="Wincker P."/>
            <person name="Debuchy R."/>
            <person name="Silar P."/>
        </authorList>
    </citation>
    <scope>GENOME REANNOTATION</scope>
    <source>
        <strain evidence="5">S / ATCC MYA-4624 / DSM 980 / FGSC 10383</strain>
    </source>
</reference>
<accession>B2ATG6</accession>
<dbReference type="RefSeq" id="XP_001907018.1">
    <property type="nucleotide sequence ID" value="XM_001906983.1"/>
</dbReference>
<dbReference type="OrthoDB" id="4586433at2759"/>
<feature type="compositionally biased region" description="Low complexity" evidence="1">
    <location>
        <begin position="183"/>
        <end position="217"/>
    </location>
</feature>
<keyword evidence="2" id="KW-1133">Transmembrane helix</keyword>
<evidence type="ECO:0000313" key="4">
    <source>
        <dbReference type="EMBL" id="CDP23948.1"/>
    </source>
</evidence>
<dbReference type="eggNOG" id="ENOG502T386">
    <property type="taxonomic scope" value="Eukaryota"/>
</dbReference>
<evidence type="ECO:0000313" key="5">
    <source>
        <dbReference type="Proteomes" id="UP000001197"/>
    </source>
</evidence>
<reference evidence="3" key="2">
    <citation type="submission" date="2008-07" db="EMBL/GenBank/DDBJ databases">
        <authorList>
            <person name="Genoscope - CEA"/>
        </authorList>
    </citation>
    <scope>NUCLEOTIDE SEQUENCE</scope>
    <source>
        <strain evidence="3">S mat+</strain>
    </source>
</reference>
<protein>
    <submittedName>
        <fullName evidence="3">Podospora anserina S mat+ genomic DNA chromosome 1, supercontig 4</fullName>
    </submittedName>
</protein>
<organism evidence="3">
    <name type="scientific">Podospora anserina (strain S / ATCC MYA-4624 / DSM 980 / FGSC 10383)</name>
    <name type="common">Pleurage anserina</name>
    <dbReference type="NCBI Taxonomy" id="515849"/>
    <lineage>
        <taxon>Eukaryota</taxon>
        <taxon>Fungi</taxon>
        <taxon>Dikarya</taxon>
        <taxon>Ascomycota</taxon>
        <taxon>Pezizomycotina</taxon>
        <taxon>Sordariomycetes</taxon>
        <taxon>Sordariomycetidae</taxon>
        <taxon>Sordariales</taxon>
        <taxon>Podosporaceae</taxon>
        <taxon>Podospora</taxon>
        <taxon>Podospora anserina</taxon>
    </lineage>
</organism>
<feature type="transmembrane region" description="Helical" evidence="2">
    <location>
        <begin position="154"/>
        <end position="178"/>
    </location>
</feature>
<proteinExistence type="predicted"/>
<dbReference type="GeneID" id="6191462"/>
<dbReference type="KEGG" id="pan:PODANSg4051"/>
<dbReference type="EMBL" id="FO904936">
    <property type="protein sequence ID" value="CDP23948.1"/>
    <property type="molecule type" value="Genomic_DNA"/>
</dbReference>